<dbReference type="OrthoDB" id="82501at2157"/>
<name>A0A2A2HF34_9EURY</name>
<organism evidence="1 2">
    <name type="scientific">Methanosphaera cuniculi</name>
    <dbReference type="NCBI Taxonomy" id="1077256"/>
    <lineage>
        <taxon>Archaea</taxon>
        <taxon>Methanobacteriati</taxon>
        <taxon>Methanobacteriota</taxon>
        <taxon>Methanomada group</taxon>
        <taxon>Methanobacteria</taxon>
        <taxon>Methanobacteriales</taxon>
        <taxon>Methanobacteriaceae</taxon>
        <taxon>Methanosphaera</taxon>
    </lineage>
</organism>
<dbReference type="Proteomes" id="UP000217528">
    <property type="component" value="Unassembled WGS sequence"/>
</dbReference>
<protein>
    <recommendedName>
        <fullName evidence="3">STAS domain-containing protein</fullName>
    </recommendedName>
</protein>
<dbReference type="RefSeq" id="WP_095608071.1">
    <property type="nucleotide sequence ID" value="NZ_CAUHCB010000001.1"/>
</dbReference>
<sequence length="86" mass="10045">MTREIMVVNLIPRVLTLEITVVELFNEINKTFDNDIIVNFEGIECMNVSFAQKYNVYKRKSPKNITEINLHEFAPLMSVSANLFEY</sequence>
<evidence type="ECO:0000313" key="2">
    <source>
        <dbReference type="Proteomes" id="UP000217528"/>
    </source>
</evidence>
<evidence type="ECO:0008006" key="3">
    <source>
        <dbReference type="Google" id="ProtNLM"/>
    </source>
</evidence>
<gene>
    <name evidence="1" type="ORF">ASJ82_05000</name>
</gene>
<evidence type="ECO:0000313" key="1">
    <source>
        <dbReference type="EMBL" id="PAV08007.1"/>
    </source>
</evidence>
<reference evidence="1 2" key="1">
    <citation type="journal article" date="2017" name="BMC Genomics">
        <title>Genomic analysis of methanogenic archaea reveals a shift towards energy conservation.</title>
        <authorList>
            <person name="Gilmore S.P."/>
            <person name="Henske J.K."/>
            <person name="Sexton J.A."/>
            <person name="Solomon K.V."/>
            <person name="Seppala S."/>
            <person name="Yoo J.I."/>
            <person name="Huyett L.M."/>
            <person name="Pressman A."/>
            <person name="Cogan J.Z."/>
            <person name="Kivenson V."/>
            <person name="Peng X."/>
            <person name="Tan Y."/>
            <person name="Valentine D.L."/>
            <person name="O'Malley M.A."/>
        </authorList>
    </citation>
    <scope>NUCLEOTIDE SEQUENCE [LARGE SCALE GENOMIC DNA]</scope>
    <source>
        <strain evidence="1 2">1R-7</strain>
    </source>
</reference>
<comment type="caution">
    <text evidence="1">The sequence shown here is derived from an EMBL/GenBank/DDBJ whole genome shotgun (WGS) entry which is preliminary data.</text>
</comment>
<accession>A0A2A2HF34</accession>
<dbReference type="AlphaFoldDB" id="A0A2A2HF34"/>
<proteinExistence type="predicted"/>
<keyword evidence="2" id="KW-1185">Reference proteome</keyword>
<dbReference type="EMBL" id="LMVN01000003">
    <property type="protein sequence ID" value="PAV08007.1"/>
    <property type="molecule type" value="Genomic_DNA"/>
</dbReference>